<reference evidence="1 2" key="1">
    <citation type="submission" date="2019-07" db="EMBL/GenBank/DDBJ databases">
        <title>Genomic Encyclopedia of Type Strains, Phase IV (KMG-IV): sequencing the most valuable type-strain genomes for metagenomic binning, comparative biology and taxonomic classification.</title>
        <authorList>
            <person name="Goeker M."/>
        </authorList>
    </citation>
    <scope>NUCLEOTIDE SEQUENCE [LARGE SCALE GENOMIC DNA]</scope>
    <source>
        <strain evidence="1 2">SS015</strain>
    </source>
</reference>
<dbReference type="RefSeq" id="WP_148895924.1">
    <property type="nucleotide sequence ID" value="NZ_VNIB01000006.1"/>
</dbReference>
<evidence type="ECO:0000313" key="1">
    <source>
        <dbReference type="EMBL" id="TYO98556.1"/>
    </source>
</evidence>
<dbReference type="Proteomes" id="UP000324159">
    <property type="component" value="Unassembled WGS sequence"/>
</dbReference>
<sequence>MGKTVKNPKRFIISCRVNDEEMKLLQKRAREAGTNISNLLRASLEIDRMNQRQAV</sequence>
<dbReference type="EMBL" id="VNIB01000006">
    <property type="protein sequence ID" value="TYO98556.1"/>
    <property type="molecule type" value="Genomic_DNA"/>
</dbReference>
<proteinExistence type="predicted"/>
<gene>
    <name evidence="1" type="ORF">EDC39_106161</name>
</gene>
<accession>A0A5D3WKU1</accession>
<dbReference type="OrthoDB" id="5387698at2"/>
<protein>
    <submittedName>
        <fullName evidence="1">Ribbon-helix-helix CopG family protein</fullName>
    </submittedName>
</protein>
<organism evidence="1 2">
    <name type="scientific">Geothermobacter ehrlichii</name>
    <dbReference type="NCBI Taxonomy" id="213224"/>
    <lineage>
        <taxon>Bacteria</taxon>
        <taxon>Pseudomonadati</taxon>
        <taxon>Thermodesulfobacteriota</taxon>
        <taxon>Desulfuromonadia</taxon>
        <taxon>Desulfuromonadales</taxon>
        <taxon>Geothermobacteraceae</taxon>
        <taxon>Geothermobacter</taxon>
    </lineage>
</organism>
<dbReference type="InterPro" id="IPR053842">
    <property type="entry name" value="NikA-like"/>
</dbReference>
<keyword evidence="2" id="KW-1185">Reference proteome</keyword>
<dbReference type="Pfam" id="PF21983">
    <property type="entry name" value="NikA-like"/>
    <property type="match status" value="1"/>
</dbReference>
<evidence type="ECO:0000313" key="2">
    <source>
        <dbReference type="Proteomes" id="UP000324159"/>
    </source>
</evidence>
<dbReference type="AlphaFoldDB" id="A0A5D3WKU1"/>
<name>A0A5D3WKU1_9BACT</name>
<comment type="caution">
    <text evidence="1">The sequence shown here is derived from an EMBL/GenBank/DDBJ whole genome shotgun (WGS) entry which is preliminary data.</text>
</comment>